<dbReference type="OrthoDB" id="4408652at2"/>
<keyword evidence="10" id="KW-0479">Metal-binding</keyword>
<comment type="similarity">
    <text evidence="7 10">Belongs to the fluoride channel Fluc/FEX (TC 1.A.43) family.</text>
</comment>
<evidence type="ECO:0000256" key="6">
    <source>
        <dbReference type="ARBA" id="ARBA00023303"/>
    </source>
</evidence>
<keyword evidence="12" id="KW-1185">Reference proteome</keyword>
<keyword evidence="3 10" id="KW-0812">Transmembrane</keyword>
<dbReference type="GO" id="GO:0005886">
    <property type="term" value="C:plasma membrane"/>
    <property type="evidence" value="ECO:0007669"/>
    <property type="project" value="UniProtKB-SubCell"/>
</dbReference>
<proteinExistence type="inferred from homology"/>
<dbReference type="Proteomes" id="UP000320235">
    <property type="component" value="Unassembled WGS sequence"/>
</dbReference>
<comment type="subcellular location">
    <subcellularLocation>
        <location evidence="1 10">Cell membrane</location>
        <topology evidence="1 10">Multi-pass membrane protein</topology>
    </subcellularLocation>
</comment>
<keyword evidence="10" id="KW-0915">Sodium</keyword>
<feature type="transmembrane region" description="Helical" evidence="10">
    <location>
        <begin position="97"/>
        <end position="119"/>
    </location>
</feature>
<keyword evidence="4 10" id="KW-1133">Transmembrane helix</keyword>
<comment type="catalytic activity">
    <reaction evidence="8">
        <text>fluoride(in) = fluoride(out)</text>
        <dbReference type="Rhea" id="RHEA:76159"/>
        <dbReference type="ChEBI" id="CHEBI:17051"/>
    </reaction>
    <physiologicalReaction direction="left-to-right" evidence="8">
        <dbReference type="Rhea" id="RHEA:76160"/>
    </physiologicalReaction>
</comment>
<feature type="transmembrane region" description="Helical" evidence="10">
    <location>
        <begin position="68"/>
        <end position="91"/>
    </location>
</feature>
<dbReference type="Pfam" id="PF02537">
    <property type="entry name" value="CRCB"/>
    <property type="match status" value="1"/>
</dbReference>
<evidence type="ECO:0000256" key="8">
    <source>
        <dbReference type="ARBA" id="ARBA00035585"/>
    </source>
</evidence>
<dbReference type="RefSeq" id="WP_141895468.1">
    <property type="nucleotide sequence ID" value="NZ_BAABLH010000006.1"/>
</dbReference>
<dbReference type="AlphaFoldDB" id="A0A543ES34"/>
<dbReference type="EMBL" id="VFPE01000004">
    <property type="protein sequence ID" value="TQM24391.1"/>
    <property type="molecule type" value="Genomic_DNA"/>
</dbReference>
<dbReference type="GO" id="GO:0046872">
    <property type="term" value="F:metal ion binding"/>
    <property type="evidence" value="ECO:0007669"/>
    <property type="project" value="UniProtKB-KW"/>
</dbReference>
<comment type="function">
    <text evidence="9 10">Fluoride-specific ion channel. Important for reducing fluoride concentration in the cell, thus reducing its toxicity.</text>
</comment>
<evidence type="ECO:0000256" key="7">
    <source>
        <dbReference type="ARBA" id="ARBA00035120"/>
    </source>
</evidence>
<evidence type="ECO:0000313" key="11">
    <source>
        <dbReference type="EMBL" id="TQM24391.1"/>
    </source>
</evidence>
<evidence type="ECO:0000256" key="1">
    <source>
        <dbReference type="ARBA" id="ARBA00004651"/>
    </source>
</evidence>
<sequence>MPQPVDARVLGLTVAGGAVGVLARGLILAPVTDPTAAPWVTLAINGVGSLLLGVIVGWLDDRHPLARAFLGTGVMGGFTTYSAFAVATALWATTPGLALVLAAASLVAGVAGAVAGLFIGRRIADVPGEIEPIEDAE</sequence>
<dbReference type="HAMAP" id="MF_00454">
    <property type="entry name" value="FluC"/>
    <property type="match status" value="1"/>
</dbReference>
<evidence type="ECO:0000256" key="2">
    <source>
        <dbReference type="ARBA" id="ARBA00022475"/>
    </source>
</evidence>
<evidence type="ECO:0000256" key="3">
    <source>
        <dbReference type="ARBA" id="ARBA00022692"/>
    </source>
</evidence>
<evidence type="ECO:0000256" key="9">
    <source>
        <dbReference type="ARBA" id="ARBA00049940"/>
    </source>
</evidence>
<evidence type="ECO:0000256" key="5">
    <source>
        <dbReference type="ARBA" id="ARBA00023136"/>
    </source>
</evidence>
<feature type="transmembrane region" description="Helical" evidence="10">
    <location>
        <begin position="7"/>
        <end position="27"/>
    </location>
</feature>
<evidence type="ECO:0000256" key="10">
    <source>
        <dbReference type="HAMAP-Rule" id="MF_00454"/>
    </source>
</evidence>
<feature type="binding site" evidence="10">
    <location>
        <position position="79"/>
    </location>
    <ligand>
        <name>Na(+)</name>
        <dbReference type="ChEBI" id="CHEBI:29101"/>
        <note>structural</note>
    </ligand>
</feature>
<feature type="transmembrane region" description="Helical" evidence="10">
    <location>
        <begin position="39"/>
        <end position="59"/>
    </location>
</feature>
<comment type="activity regulation">
    <text evidence="10">Na(+) is not transported, but it plays an essential structural role and its presence is essential for fluoride channel function.</text>
</comment>
<comment type="caution">
    <text evidence="11">The sequence shown here is derived from an EMBL/GenBank/DDBJ whole genome shotgun (WGS) entry which is preliminary data.</text>
</comment>
<evidence type="ECO:0000256" key="4">
    <source>
        <dbReference type="ARBA" id="ARBA00022989"/>
    </source>
</evidence>
<name>A0A543ES34_9MICO</name>
<evidence type="ECO:0000313" key="12">
    <source>
        <dbReference type="Proteomes" id="UP000320235"/>
    </source>
</evidence>
<keyword evidence="6 10" id="KW-0407">Ion channel</keyword>
<protein>
    <recommendedName>
        <fullName evidence="10">Fluoride-specific ion channel FluC</fullName>
    </recommendedName>
</protein>
<keyword evidence="10" id="KW-0813">Transport</keyword>
<dbReference type="GO" id="GO:0140114">
    <property type="term" value="P:cellular detoxification of fluoride"/>
    <property type="evidence" value="ECO:0007669"/>
    <property type="project" value="UniProtKB-UniRule"/>
</dbReference>
<organism evidence="11 12">
    <name type="scientific">Microbacterium kyungheense</name>
    <dbReference type="NCBI Taxonomy" id="1263636"/>
    <lineage>
        <taxon>Bacteria</taxon>
        <taxon>Bacillati</taxon>
        <taxon>Actinomycetota</taxon>
        <taxon>Actinomycetes</taxon>
        <taxon>Micrococcales</taxon>
        <taxon>Microbacteriaceae</taxon>
        <taxon>Microbacterium</taxon>
    </lineage>
</organism>
<dbReference type="InterPro" id="IPR003691">
    <property type="entry name" value="FluC"/>
</dbReference>
<dbReference type="GO" id="GO:0062054">
    <property type="term" value="F:fluoride channel activity"/>
    <property type="evidence" value="ECO:0007669"/>
    <property type="project" value="UniProtKB-UniRule"/>
</dbReference>
<reference evidence="11 12" key="1">
    <citation type="submission" date="2019-06" db="EMBL/GenBank/DDBJ databases">
        <title>Sequencing the genomes of 1000 actinobacteria strains.</title>
        <authorList>
            <person name="Klenk H.-P."/>
        </authorList>
    </citation>
    <scope>NUCLEOTIDE SEQUENCE [LARGE SCALE GENOMIC DNA]</scope>
    <source>
        <strain evidence="11 12">DSM 105492</strain>
    </source>
</reference>
<keyword evidence="5 10" id="KW-0472">Membrane</keyword>
<feature type="binding site" evidence="10">
    <location>
        <position position="76"/>
    </location>
    <ligand>
        <name>Na(+)</name>
        <dbReference type="ChEBI" id="CHEBI:29101"/>
        <note>structural</note>
    </ligand>
</feature>
<gene>
    <name evidence="10" type="primary">fluC</name>
    <name evidence="10" type="synonym">crcB</name>
    <name evidence="11" type="ORF">FB391_2905</name>
</gene>
<accession>A0A543ES34</accession>
<keyword evidence="2 10" id="KW-1003">Cell membrane</keyword>
<keyword evidence="10" id="KW-0406">Ion transport</keyword>